<keyword evidence="8" id="KW-0496">Mitochondrion</keyword>
<dbReference type="GO" id="GO:0015078">
    <property type="term" value="F:proton transmembrane transporter activity"/>
    <property type="evidence" value="ECO:0007669"/>
    <property type="project" value="InterPro"/>
</dbReference>
<comment type="similarity">
    <text evidence="2">Belongs to the eukaryotic ATPase subunit F6 family.</text>
</comment>
<keyword evidence="7" id="KW-0406">Ion transport</keyword>
<protein>
    <recommendedName>
        <fullName evidence="13">ATP synthase peripheral stalk subunit F6, mitochondrial</fullName>
    </recommendedName>
    <alternativeName>
        <fullName evidence="10">ATP synthase peripheral stalk subunit F6</fullName>
    </alternativeName>
</protein>
<evidence type="ECO:0000256" key="5">
    <source>
        <dbReference type="ARBA" id="ARBA00022781"/>
    </source>
</evidence>
<evidence type="ECO:0000256" key="8">
    <source>
        <dbReference type="ARBA" id="ARBA00023128"/>
    </source>
</evidence>
<evidence type="ECO:0000256" key="3">
    <source>
        <dbReference type="ARBA" id="ARBA00022448"/>
    </source>
</evidence>
<keyword evidence="5" id="KW-0375">Hydrogen ion transport</keyword>
<keyword evidence="9" id="KW-0472">Membrane</keyword>
<dbReference type="Gene3D" id="1.10.246.110">
    <property type="entry name" value="Mitochondrial ATP synthase-coupling factor 6"/>
    <property type="match status" value="1"/>
</dbReference>
<evidence type="ECO:0000256" key="13">
    <source>
        <dbReference type="ARBA" id="ARBA00073749"/>
    </source>
</evidence>
<evidence type="ECO:0000313" key="15">
    <source>
        <dbReference type="Proteomes" id="UP000694891"/>
    </source>
</evidence>
<accession>A0A9Y4NWU2</accession>
<comment type="function">
    <text evidence="11">Subunit F6, of the mitochondrial membrane ATP synthase complex (F(1)F(0) ATP synthase or Complex V) that produces ATP from ADP in the presence of a proton gradient across the membrane which is generated by electron transport complexes of the respiratory chain. ATP synthase complex consist of a soluble F(1) head domain - the catalytic core - and a membrane F(1) domain - the membrane proton channel. These two domains are linked by a central stalk rotating inside the F(1) region and a stationary peripheral stalk. During catalysis, ATP synthesis in the catalytic domain of F(1) is coupled via a rotary mechanism of the central stalk subunits to proton translocation. In vivo, can only synthesize ATP although its ATP hydrolase activity can be activated artificially in vitro. Part of the complex F(0) domain. Part of the complex F(0) domain and the peripheric stalk, which acts as a stator to hold the catalytic alpha(3)beta(3) subcomplex and subunit a/ATP6 static relative to the rotary elements.</text>
</comment>
<keyword evidence="3" id="KW-0813">Transport</keyword>
<dbReference type="Pfam" id="PF05511">
    <property type="entry name" value="ATP-synt_F6"/>
    <property type="match status" value="1"/>
</dbReference>
<dbReference type="GO" id="GO:0005743">
    <property type="term" value="C:mitochondrial inner membrane"/>
    <property type="evidence" value="ECO:0007669"/>
    <property type="project" value="UniProtKB-SubCell"/>
</dbReference>
<evidence type="ECO:0000256" key="6">
    <source>
        <dbReference type="ARBA" id="ARBA00022792"/>
    </source>
</evidence>
<keyword evidence="6" id="KW-0999">Mitochondrion inner membrane</keyword>
<organism evidence="15 16">
    <name type="scientific">Stegastes partitus</name>
    <name type="common">bicolor damselfish</name>
    <dbReference type="NCBI Taxonomy" id="144197"/>
    <lineage>
        <taxon>Eukaryota</taxon>
        <taxon>Metazoa</taxon>
        <taxon>Chordata</taxon>
        <taxon>Craniata</taxon>
        <taxon>Vertebrata</taxon>
        <taxon>Euteleostomi</taxon>
        <taxon>Actinopterygii</taxon>
        <taxon>Neopterygii</taxon>
        <taxon>Teleostei</taxon>
        <taxon>Neoteleostei</taxon>
        <taxon>Acanthomorphata</taxon>
        <taxon>Ovalentaria</taxon>
        <taxon>Pomacentridae</taxon>
        <taxon>Stegastes</taxon>
    </lineage>
</organism>
<evidence type="ECO:0000256" key="2">
    <source>
        <dbReference type="ARBA" id="ARBA00007346"/>
    </source>
</evidence>
<gene>
    <name evidence="16" type="primary">LOC103376236</name>
</gene>
<dbReference type="InterPro" id="IPR036204">
    <property type="entry name" value="ATP_synth_f6_sf_mt"/>
</dbReference>
<comment type="subunit">
    <text evidence="12">Component of the ATP synthase complex composed at least of ATP5F1A/subunit alpha, ATP5F1B/subunit beta, ATP5MC1/subunit c (homooctomer), MT-ATP6/subunit a, MT-ATP8/subunit 8, ATP5ME/subunit e, ATP5MF/subunit f, ATP5MG/subunit g, ATP5MK/subunit k, ATP5MJ/subunit j, ATP5F1C/subunit gamma, ATP5F1D/subunit delta, ATP5F1E/subunit epsilon, ATP5PF/subunit F6, ATP5PB/subunit b, ATP5PD/subunit d, ATP5PO/subunit OSCP. ATP synthase complex consists of a soluble F(1) head domain (subunits alpha(3) and beta(3)) - the catalytic core - and a membrane F(0) domain - the membrane proton channel (subunits c, a, 8, e, f, g, k and j). These two domains are linked by a central stalk (subunits gamma, delta, and epsilon) rotating inside the F1 region and a stationary peripheral stalk (subunits F6, b, d, and OSCP).</text>
</comment>
<dbReference type="GO" id="GO:0015986">
    <property type="term" value="P:proton motive force-driven ATP synthesis"/>
    <property type="evidence" value="ECO:0007669"/>
    <property type="project" value="InterPro"/>
</dbReference>
<feature type="compositionally biased region" description="Basic and acidic residues" evidence="14">
    <location>
        <begin position="64"/>
        <end position="80"/>
    </location>
</feature>
<dbReference type="InterPro" id="IPR008387">
    <property type="entry name" value="ATP_synth_f6_mt"/>
</dbReference>
<evidence type="ECO:0000256" key="14">
    <source>
        <dbReference type="SAM" id="MobiDB-lite"/>
    </source>
</evidence>
<evidence type="ECO:0000256" key="1">
    <source>
        <dbReference type="ARBA" id="ARBA00004273"/>
    </source>
</evidence>
<dbReference type="RefSeq" id="XP_008304833.1">
    <property type="nucleotide sequence ID" value="XM_008306611.1"/>
</dbReference>
<dbReference type="Proteomes" id="UP000694891">
    <property type="component" value="Unplaced"/>
</dbReference>
<evidence type="ECO:0000256" key="9">
    <source>
        <dbReference type="ARBA" id="ARBA00023136"/>
    </source>
</evidence>
<dbReference type="AlphaFoldDB" id="A0A9Y4NWU2"/>
<proteinExistence type="inferred from homology"/>
<evidence type="ECO:0000256" key="12">
    <source>
        <dbReference type="ARBA" id="ARBA00064647"/>
    </source>
</evidence>
<dbReference type="SUPFAM" id="SSF111357">
    <property type="entry name" value="Mitochondrial ATP synthase coupling factor 6"/>
    <property type="match status" value="1"/>
</dbReference>
<dbReference type="PANTHER" id="PTHR12441">
    <property type="entry name" value="ATP SYNTHASE COUPLING FACTOR 6, MITOCHONDRIAL"/>
    <property type="match status" value="1"/>
</dbReference>
<dbReference type="GeneID" id="103376236"/>
<keyword evidence="4" id="KW-0138">CF(0)</keyword>
<evidence type="ECO:0000256" key="7">
    <source>
        <dbReference type="ARBA" id="ARBA00023065"/>
    </source>
</evidence>
<evidence type="ECO:0000256" key="11">
    <source>
        <dbReference type="ARBA" id="ARBA00059339"/>
    </source>
</evidence>
<dbReference type="PANTHER" id="PTHR12441:SF10">
    <property type="entry name" value="ATP SYNTHASE-COUPLING FACTOR 6, MITOCHONDRIAL"/>
    <property type="match status" value="1"/>
</dbReference>
<keyword evidence="15" id="KW-1185">Reference proteome</keyword>
<comment type="subcellular location">
    <subcellularLocation>
        <location evidence="1">Mitochondrion inner membrane</location>
    </subcellularLocation>
</comment>
<dbReference type="GO" id="GO:0045259">
    <property type="term" value="C:proton-transporting ATP synthase complex"/>
    <property type="evidence" value="ECO:0007669"/>
    <property type="project" value="UniProtKB-KW"/>
</dbReference>
<dbReference type="FunFam" id="1.10.246.110:FF:000001">
    <property type="entry name" value="ATP synthase-coupling factor 6, mitochondrial"/>
    <property type="match status" value="1"/>
</dbReference>
<evidence type="ECO:0000256" key="4">
    <source>
        <dbReference type="ARBA" id="ARBA00022547"/>
    </source>
</evidence>
<sequence>MQVKKTEEDVTIFENDTEAELLMVDSIAEATDAIEAETAIVMEAMLGSEQGPIKSTDAPLQELGPRDDAADQEADKESKSQGDSVLEAMSLESVTLAEAEASLGTLESESLTETTGYLEKEAEMLAGEEKMEVDEGTASKEATEALNLEPLSLPEVDIEDLQTDAVMEELLFAVPQHAAGGTDHRTGPVVTANILDAAVVDTAETADHSTPAVVKEVLLGQEEVEEEEDATGNEEDVVMHKDLDPVQRLFLEKIREYKNLRRLNGGLLEEEPDYKKHLSEETAKLQRLYGGGDLTSFPQFTFTEPELDQDSK</sequence>
<evidence type="ECO:0000256" key="10">
    <source>
        <dbReference type="ARBA" id="ARBA00029863"/>
    </source>
</evidence>
<name>A0A9Y4NWU2_9TELE</name>
<evidence type="ECO:0000313" key="16">
    <source>
        <dbReference type="RefSeq" id="XP_008304833.1"/>
    </source>
</evidence>
<reference evidence="16" key="1">
    <citation type="submission" date="2025-08" db="UniProtKB">
        <authorList>
            <consortium name="RefSeq"/>
        </authorList>
    </citation>
    <scope>IDENTIFICATION</scope>
</reference>
<feature type="region of interest" description="Disordered" evidence="14">
    <location>
        <begin position="50"/>
        <end position="91"/>
    </location>
</feature>